<dbReference type="Proteomes" id="UP000324222">
    <property type="component" value="Unassembled WGS sequence"/>
</dbReference>
<dbReference type="AlphaFoldDB" id="A0A5B7F9A1"/>
<name>A0A5B7F9A1_PORTR</name>
<dbReference type="EMBL" id="VSRR010005141">
    <property type="protein sequence ID" value="MPC41653.1"/>
    <property type="molecule type" value="Genomic_DNA"/>
</dbReference>
<accession>A0A5B7F9A1</accession>
<reference evidence="2 3" key="1">
    <citation type="submission" date="2019-05" db="EMBL/GenBank/DDBJ databases">
        <title>Another draft genome of Portunus trituberculatus and its Hox gene families provides insights of decapod evolution.</title>
        <authorList>
            <person name="Jeong J.-H."/>
            <person name="Song I."/>
            <person name="Kim S."/>
            <person name="Choi T."/>
            <person name="Kim D."/>
            <person name="Ryu S."/>
            <person name="Kim W."/>
        </authorList>
    </citation>
    <scope>NUCLEOTIDE SEQUENCE [LARGE SCALE GENOMIC DNA]</scope>
    <source>
        <tissue evidence="2">Muscle</tissue>
    </source>
</reference>
<feature type="region of interest" description="Disordered" evidence="1">
    <location>
        <begin position="1"/>
        <end position="48"/>
    </location>
</feature>
<gene>
    <name evidence="2" type="ORF">E2C01_035253</name>
</gene>
<evidence type="ECO:0000256" key="1">
    <source>
        <dbReference type="SAM" id="MobiDB-lite"/>
    </source>
</evidence>
<evidence type="ECO:0000313" key="3">
    <source>
        <dbReference type="Proteomes" id="UP000324222"/>
    </source>
</evidence>
<comment type="caution">
    <text evidence="2">The sequence shown here is derived from an EMBL/GenBank/DDBJ whole genome shotgun (WGS) entry which is preliminary data.</text>
</comment>
<evidence type="ECO:0000313" key="2">
    <source>
        <dbReference type="EMBL" id="MPC41653.1"/>
    </source>
</evidence>
<protein>
    <submittedName>
        <fullName evidence="2">Uncharacterized protein</fullName>
    </submittedName>
</protein>
<organism evidence="2 3">
    <name type="scientific">Portunus trituberculatus</name>
    <name type="common">Swimming crab</name>
    <name type="synonym">Neptunus trituberculatus</name>
    <dbReference type="NCBI Taxonomy" id="210409"/>
    <lineage>
        <taxon>Eukaryota</taxon>
        <taxon>Metazoa</taxon>
        <taxon>Ecdysozoa</taxon>
        <taxon>Arthropoda</taxon>
        <taxon>Crustacea</taxon>
        <taxon>Multicrustacea</taxon>
        <taxon>Malacostraca</taxon>
        <taxon>Eumalacostraca</taxon>
        <taxon>Eucarida</taxon>
        <taxon>Decapoda</taxon>
        <taxon>Pleocyemata</taxon>
        <taxon>Brachyura</taxon>
        <taxon>Eubrachyura</taxon>
        <taxon>Portunoidea</taxon>
        <taxon>Portunidae</taxon>
        <taxon>Portuninae</taxon>
        <taxon>Portunus</taxon>
    </lineage>
</organism>
<feature type="compositionally biased region" description="Basic and acidic residues" evidence="1">
    <location>
        <begin position="1"/>
        <end position="21"/>
    </location>
</feature>
<keyword evidence="3" id="KW-1185">Reference proteome</keyword>
<sequence length="129" mass="14654">MEKSAAEEESREYSITRRAEEEPTVPRGGRGEREGVALELPFPSPPHPHRQMLLTHLMTEIGSPRPVSTARLPRARLNSVCEAERHLENFICVQPEFGRLHRSPSLLPSLSPFLQLPSLFFLLFSSLRN</sequence>
<proteinExistence type="predicted"/>